<evidence type="ECO:0000256" key="7">
    <source>
        <dbReference type="SAM" id="SignalP"/>
    </source>
</evidence>
<proteinExistence type="inferred from homology"/>
<keyword evidence="6" id="KW-0326">Glycosidase</keyword>
<organism evidence="9 10">
    <name type="scientific">Quillaja saponaria</name>
    <name type="common">Soap bark tree</name>
    <dbReference type="NCBI Taxonomy" id="32244"/>
    <lineage>
        <taxon>Eukaryota</taxon>
        <taxon>Viridiplantae</taxon>
        <taxon>Streptophyta</taxon>
        <taxon>Embryophyta</taxon>
        <taxon>Tracheophyta</taxon>
        <taxon>Spermatophyta</taxon>
        <taxon>Magnoliopsida</taxon>
        <taxon>eudicotyledons</taxon>
        <taxon>Gunneridae</taxon>
        <taxon>Pentapetalae</taxon>
        <taxon>rosids</taxon>
        <taxon>fabids</taxon>
        <taxon>Fabales</taxon>
        <taxon>Quillajaceae</taxon>
        <taxon>Quillaja</taxon>
    </lineage>
</organism>
<sequence>MSTTGIGILLVVSLALQSSSSVVEVSYDANAIIINGERKIIMSGAIHYPRSTPEMWPDLIQEAKEGGLDAIETYIFWDKHEPVLLKYDFSGNLELIKFFKLIQEAGLYAVMRIGPYVCAEWNYGGFPLWLHNMPGIQLRKDNTVYKNEMQIFTTKVVNLCKEAKLFAPQGGPIIMAQKENEYRDVAGRYGEAGKSYIKWAAQMAVGQNIGVPWIMCKYNEAPQPMINTCNGFYCDNFTPNNPKSPKMFTENWLGWFQKWGERAPHRTAGDVSFSVARFVEKGGVFNNYYMYHGGTSFGRTSGDPYIMTSYDYDAPLDEYGNVNQSKWGHLRDLHAAIKSGEKIITSGIRTEKKYDEWVY</sequence>
<dbReference type="PRINTS" id="PR00742">
    <property type="entry name" value="GLHYDRLASE35"/>
</dbReference>
<evidence type="ECO:0000256" key="6">
    <source>
        <dbReference type="ARBA" id="ARBA00023295"/>
    </source>
</evidence>
<dbReference type="EMBL" id="JARAOO010000007">
    <property type="protein sequence ID" value="KAJ7962918.1"/>
    <property type="molecule type" value="Genomic_DNA"/>
</dbReference>
<comment type="similarity">
    <text evidence="2">Belongs to the glycosyl hydrolase 35 family.</text>
</comment>
<dbReference type="PANTHER" id="PTHR23421">
    <property type="entry name" value="BETA-GALACTOSIDASE RELATED"/>
    <property type="match status" value="1"/>
</dbReference>
<name>A0AAD7LRJ4_QUISA</name>
<evidence type="ECO:0000256" key="2">
    <source>
        <dbReference type="ARBA" id="ARBA00009809"/>
    </source>
</evidence>
<evidence type="ECO:0000313" key="9">
    <source>
        <dbReference type="EMBL" id="KAJ7962918.1"/>
    </source>
</evidence>
<comment type="caution">
    <text evidence="9">The sequence shown here is derived from an EMBL/GenBank/DDBJ whole genome shotgun (WGS) entry which is preliminary data.</text>
</comment>
<accession>A0AAD7LRJ4</accession>
<feature type="signal peptide" evidence="7">
    <location>
        <begin position="1"/>
        <end position="21"/>
    </location>
</feature>
<dbReference type="EC" id="3.2.1.23" evidence="3"/>
<evidence type="ECO:0000256" key="5">
    <source>
        <dbReference type="ARBA" id="ARBA00022801"/>
    </source>
</evidence>
<dbReference type="KEGG" id="qsa:O6P43_018076"/>
<reference evidence="9" key="1">
    <citation type="journal article" date="2023" name="Science">
        <title>Elucidation of the pathway for biosynthesis of saponin adjuvants from the soapbark tree.</title>
        <authorList>
            <person name="Reed J."/>
            <person name="Orme A."/>
            <person name="El-Demerdash A."/>
            <person name="Owen C."/>
            <person name="Martin L.B.B."/>
            <person name="Misra R.C."/>
            <person name="Kikuchi S."/>
            <person name="Rejzek M."/>
            <person name="Martin A.C."/>
            <person name="Harkess A."/>
            <person name="Leebens-Mack J."/>
            <person name="Louveau T."/>
            <person name="Stephenson M.J."/>
            <person name="Osbourn A."/>
        </authorList>
    </citation>
    <scope>NUCLEOTIDE SEQUENCE</scope>
    <source>
        <strain evidence="9">S10</strain>
    </source>
</reference>
<dbReference type="SUPFAM" id="SSF51445">
    <property type="entry name" value="(Trans)glycosidases"/>
    <property type="match status" value="1"/>
</dbReference>
<feature type="chain" id="PRO_5042183848" description="beta-galactosidase" evidence="7">
    <location>
        <begin position="22"/>
        <end position="359"/>
    </location>
</feature>
<keyword evidence="5" id="KW-0378">Hydrolase</keyword>
<evidence type="ECO:0000256" key="4">
    <source>
        <dbReference type="ARBA" id="ARBA00022729"/>
    </source>
</evidence>
<evidence type="ECO:0000256" key="1">
    <source>
        <dbReference type="ARBA" id="ARBA00001412"/>
    </source>
</evidence>
<dbReference type="PROSITE" id="PS01182">
    <property type="entry name" value="GLYCOSYL_HYDROL_F35"/>
    <property type="match status" value="1"/>
</dbReference>
<keyword evidence="4 7" id="KW-0732">Signal</keyword>
<dbReference type="InterPro" id="IPR031330">
    <property type="entry name" value="Gly_Hdrlase_35_cat"/>
</dbReference>
<dbReference type="Proteomes" id="UP001163823">
    <property type="component" value="Chromosome 7"/>
</dbReference>
<dbReference type="AlphaFoldDB" id="A0AAD7LRJ4"/>
<dbReference type="Pfam" id="PF01301">
    <property type="entry name" value="Glyco_hydro_35"/>
    <property type="match status" value="1"/>
</dbReference>
<evidence type="ECO:0000259" key="8">
    <source>
        <dbReference type="Pfam" id="PF01301"/>
    </source>
</evidence>
<dbReference type="FunFam" id="3.20.20.80:FF:000006">
    <property type="entry name" value="Beta-galactosidase"/>
    <property type="match status" value="1"/>
</dbReference>
<gene>
    <name evidence="9" type="ORF">O6P43_018076</name>
</gene>
<evidence type="ECO:0000256" key="3">
    <source>
        <dbReference type="ARBA" id="ARBA00012756"/>
    </source>
</evidence>
<comment type="catalytic activity">
    <reaction evidence="1">
        <text>Hydrolysis of terminal non-reducing beta-D-galactose residues in beta-D-galactosides.</text>
        <dbReference type="EC" id="3.2.1.23"/>
    </reaction>
</comment>
<dbReference type="InterPro" id="IPR019801">
    <property type="entry name" value="Glyco_hydro_35_CS"/>
</dbReference>
<dbReference type="Gene3D" id="3.20.20.80">
    <property type="entry name" value="Glycosidases"/>
    <property type="match status" value="1"/>
</dbReference>
<dbReference type="InterPro" id="IPR001944">
    <property type="entry name" value="Glycoside_Hdrlase_35"/>
</dbReference>
<dbReference type="GO" id="GO:0005975">
    <property type="term" value="P:carbohydrate metabolic process"/>
    <property type="evidence" value="ECO:0007669"/>
    <property type="project" value="InterPro"/>
</dbReference>
<feature type="domain" description="Glycoside hydrolase 35 catalytic" evidence="8">
    <location>
        <begin position="32"/>
        <end position="336"/>
    </location>
</feature>
<dbReference type="InterPro" id="IPR017853">
    <property type="entry name" value="GH"/>
</dbReference>
<evidence type="ECO:0000313" key="10">
    <source>
        <dbReference type="Proteomes" id="UP001163823"/>
    </source>
</evidence>
<dbReference type="GO" id="GO:0004565">
    <property type="term" value="F:beta-galactosidase activity"/>
    <property type="evidence" value="ECO:0007669"/>
    <property type="project" value="UniProtKB-EC"/>
</dbReference>
<protein>
    <recommendedName>
        <fullName evidence="3">beta-galactosidase</fullName>
        <ecNumber evidence="3">3.2.1.23</ecNumber>
    </recommendedName>
</protein>
<keyword evidence="10" id="KW-1185">Reference proteome</keyword>